<dbReference type="Gene3D" id="1.25.40.10">
    <property type="entry name" value="Tetratricopeptide repeat domain"/>
    <property type="match status" value="1"/>
</dbReference>
<accession>A0ABT2CVF0</accession>
<gene>
    <name evidence="2" type="ORF">NX778_07765</name>
</gene>
<keyword evidence="3" id="KW-1185">Reference proteome</keyword>
<dbReference type="RefSeq" id="WP_258811150.1">
    <property type="nucleotide sequence ID" value="NZ_JANUGU010000002.1"/>
</dbReference>
<reference evidence="2 3" key="1">
    <citation type="submission" date="2022-08" db="EMBL/GenBank/DDBJ databases">
        <title>Reclassification of Massilia species as members of the genera Telluria, Duganella, Pseudoduganella, Mokoshia gen. nov. and Zemynaea gen. nov. using orthogonal and non-orthogonal genome-based approaches.</title>
        <authorList>
            <person name="Bowman J.P."/>
        </authorList>
    </citation>
    <scope>NUCLEOTIDE SEQUENCE [LARGE SCALE GENOMIC DNA]</scope>
    <source>
        <strain evidence="2 3">JCM 31606</strain>
    </source>
</reference>
<evidence type="ECO:0000313" key="3">
    <source>
        <dbReference type="Proteomes" id="UP001204621"/>
    </source>
</evidence>
<sequence>MRHFVCCLLLAVCTAAAADELEDANKLIDAKSYAQGIALLTKLSDGGNTNAQLRLGQVYWYGEGVPVDRARGDALFAKAAASGNADAKVALGMTAARGKHLSDIEYWTTKYDGSDLTAGQYACKAPEFPAKSITRGEVLANSKAMSEWRNCYNGFVRNLDDAMPAGKRIPVEIADLMTDQEMNQARTHLDQVYSRVAASSKAGADKTLAAYDSWHNETMTYMRQKNIEAERVVRDEEIMQQNYSRQVVAPTIKMAPGGK</sequence>
<dbReference type="SMART" id="SM00671">
    <property type="entry name" value="SEL1"/>
    <property type="match status" value="1"/>
</dbReference>
<name>A0ABT2CVF0_9BURK</name>
<dbReference type="EMBL" id="JANUGU010000002">
    <property type="protein sequence ID" value="MCS0657956.1"/>
    <property type="molecule type" value="Genomic_DNA"/>
</dbReference>
<keyword evidence="1" id="KW-0732">Signal</keyword>
<evidence type="ECO:0000313" key="2">
    <source>
        <dbReference type="EMBL" id="MCS0657956.1"/>
    </source>
</evidence>
<dbReference type="InterPro" id="IPR006597">
    <property type="entry name" value="Sel1-like"/>
</dbReference>
<proteinExistence type="predicted"/>
<dbReference type="InterPro" id="IPR011990">
    <property type="entry name" value="TPR-like_helical_dom_sf"/>
</dbReference>
<protein>
    <submittedName>
        <fullName evidence="2">Sel1 repeat family protein</fullName>
    </submittedName>
</protein>
<evidence type="ECO:0000256" key="1">
    <source>
        <dbReference type="SAM" id="SignalP"/>
    </source>
</evidence>
<dbReference type="SUPFAM" id="SSF81901">
    <property type="entry name" value="HCP-like"/>
    <property type="match status" value="1"/>
</dbReference>
<dbReference type="Proteomes" id="UP001204621">
    <property type="component" value="Unassembled WGS sequence"/>
</dbReference>
<organism evidence="2 3">
    <name type="scientific">Massilia terrae</name>
    <dbReference type="NCBI Taxonomy" id="1811224"/>
    <lineage>
        <taxon>Bacteria</taxon>
        <taxon>Pseudomonadati</taxon>
        <taxon>Pseudomonadota</taxon>
        <taxon>Betaproteobacteria</taxon>
        <taxon>Burkholderiales</taxon>
        <taxon>Oxalobacteraceae</taxon>
        <taxon>Telluria group</taxon>
        <taxon>Massilia</taxon>
    </lineage>
</organism>
<comment type="caution">
    <text evidence="2">The sequence shown here is derived from an EMBL/GenBank/DDBJ whole genome shotgun (WGS) entry which is preliminary data.</text>
</comment>
<feature type="chain" id="PRO_5047450871" evidence="1">
    <location>
        <begin position="18"/>
        <end position="259"/>
    </location>
</feature>
<feature type="signal peptide" evidence="1">
    <location>
        <begin position="1"/>
        <end position="17"/>
    </location>
</feature>